<dbReference type="OrthoDB" id="636553at2759"/>
<dbReference type="InterPro" id="IPR036047">
    <property type="entry name" value="F-box-like_dom_sf"/>
</dbReference>
<dbReference type="Gramene" id="TraesCS6B02G083400.1">
    <property type="protein sequence ID" value="TraesCS6B02G083400.1"/>
    <property type="gene ID" value="TraesCS6B02G083400"/>
</dbReference>
<name>A0A3B6PGF2_WHEAT</name>
<reference evidence="2" key="2">
    <citation type="submission" date="2018-10" db="UniProtKB">
        <authorList>
            <consortium name="EnsemblPlants"/>
        </authorList>
    </citation>
    <scope>IDENTIFICATION</scope>
</reference>
<dbReference type="Gramene" id="TraesJUL6B03G03474670.1">
    <property type="protein sequence ID" value="TraesJUL6B03G03474670.1"/>
    <property type="gene ID" value="TraesJUL6B03G03474670"/>
</dbReference>
<dbReference type="SUPFAM" id="SSF81383">
    <property type="entry name" value="F-box domain"/>
    <property type="match status" value="1"/>
</dbReference>
<dbReference type="Gramene" id="TraesPARA_EIv1.0_2014880.1">
    <property type="protein sequence ID" value="TraesPARA_EIv1.0_2014880.1.CDS"/>
    <property type="gene ID" value="TraesPARA_EIv1.0_2014880"/>
</dbReference>
<dbReference type="Gramene" id="TraesJAG6B03G03438580.1">
    <property type="protein sequence ID" value="TraesJAG6B03G03438580.1"/>
    <property type="gene ID" value="TraesJAG6B03G03438580"/>
</dbReference>
<proteinExistence type="predicted"/>
<dbReference type="InterPro" id="IPR001810">
    <property type="entry name" value="F-box_dom"/>
</dbReference>
<dbReference type="Proteomes" id="UP000019116">
    <property type="component" value="Chromosome 6B"/>
</dbReference>
<dbReference type="Gramene" id="TraesNORUn03G04594430.1">
    <property type="protein sequence ID" value="TraesNORUn03G04594430.1"/>
    <property type="gene ID" value="TraesNORUn03G04594430"/>
</dbReference>
<dbReference type="Gramene" id="TraesNOR6B03G03480920.1">
    <property type="protein sequence ID" value="TraesNOR6B03G03480920.1"/>
    <property type="gene ID" value="TraesNOR6B03G03480920"/>
</dbReference>
<dbReference type="Gramene" id="TraesCLE_scaffold_008972_01G000400.1">
    <property type="protein sequence ID" value="TraesCLE_scaffold_008972_01G000400.1"/>
    <property type="gene ID" value="TraesCLE_scaffold_008972_01G000400"/>
</dbReference>
<sequence>MSSRRRRRHAGSPASAPLDDDDLLCEILLRLPPEPSSLPRASLVCKRWRRLVSYPGFFRRFRLHHRRNPSLLGFFDRFNGLSFLPTLGAPNRVPHGRFSFHCDDFDSCSMSLGCRHGLMLIFLRKRLQVLVWDPVTGDQHRIAIPAAFDTEKTLINGAVLRAAGDVENFQVVLVAADGDDEQHIQALACVYSSKTGLWGNLVSTPIPYQASDSPYRIPTMVNTDDAVLAGDSLYWKLTGNMVGILEFDLEKQSLAVIRMPLDMYGQGKCFTVMRAEGGGLGLLVVLNSDYTAQLWKRKIDCDGGASWGLARTIELDKLLPIKPEEKGLLVILGFAEQNNVVFLWTVIGVLMIQLESLEFKNLYKTMIFSYYHPFESVYSAGTSVSGGRDRAELLVNK</sequence>
<dbReference type="OMA" id="MVGILEF"/>
<dbReference type="EnsemblPlants" id="TraesCS6B02G083400.1">
    <property type="protein sequence ID" value="TraesCS6B02G083400.1"/>
    <property type="gene ID" value="TraesCS6B02G083400"/>
</dbReference>
<dbReference type="Gramene" id="TraesWEE_scaffold_050478_01G000200.1">
    <property type="protein sequence ID" value="TraesWEE_scaffold_050478_01G000200.1"/>
    <property type="gene ID" value="TraesWEE_scaffold_050478_01G000200"/>
</dbReference>
<dbReference type="PANTHER" id="PTHR32133:SF380">
    <property type="entry name" value="OS10G0137700 PROTEIN"/>
    <property type="match status" value="1"/>
</dbReference>
<dbReference type="Gramene" id="TraesCAD_scaffold_000749_01G000200.1">
    <property type="protein sequence ID" value="TraesCAD_scaffold_000749_01G000200.1"/>
    <property type="gene ID" value="TraesCAD_scaffold_000749_01G000200"/>
</dbReference>
<dbReference type="InterPro" id="IPR056594">
    <property type="entry name" value="AT5G49610-like_b-prop"/>
</dbReference>
<dbReference type="Gramene" id="TraesCS6B03G0198600.1">
    <property type="protein sequence ID" value="TraesCS6B03G0198600.1.CDS"/>
    <property type="gene ID" value="TraesCS6B03G0198600"/>
</dbReference>
<gene>
    <name evidence="2" type="primary">LOC123135809</name>
</gene>
<dbReference type="KEGG" id="taes:123135809"/>
<organism evidence="2">
    <name type="scientific">Triticum aestivum</name>
    <name type="common">Wheat</name>
    <dbReference type="NCBI Taxonomy" id="4565"/>
    <lineage>
        <taxon>Eukaryota</taxon>
        <taxon>Viridiplantae</taxon>
        <taxon>Streptophyta</taxon>
        <taxon>Embryophyta</taxon>
        <taxon>Tracheophyta</taxon>
        <taxon>Spermatophyta</taxon>
        <taxon>Magnoliopsida</taxon>
        <taxon>Liliopsida</taxon>
        <taxon>Poales</taxon>
        <taxon>Poaceae</taxon>
        <taxon>BOP clade</taxon>
        <taxon>Pooideae</taxon>
        <taxon>Triticodae</taxon>
        <taxon>Triticeae</taxon>
        <taxon>Triticinae</taxon>
        <taxon>Triticum</taxon>
    </lineage>
</organism>
<dbReference type="Gramene" id="TraesROB_scaffold_007917_01G000200.1">
    <property type="protein sequence ID" value="TraesROB_scaffold_007917_01G000200.1"/>
    <property type="gene ID" value="TraesROB_scaffold_007917_01G000200"/>
</dbReference>
<dbReference type="Pfam" id="PF00646">
    <property type="entry name" value="F-box"/>
    <property type="match status" value="1"/>
</dbReference>
<dbReference type="AlphaFoldDB" id="A0A3B6PGF2"/>
<dbReference type="STRING" id="4565.A0A3B6PGF2"/>
<dbReference type="Pfam" id="PF23635">
    <property type="entry name" value="Beta-prop_AT5G49610-like"/>
    <property type="match status" value="1"/>
</dbReference>
<evidence type="ECO:0000313" key="2">
    <source>
        <dbReference type="EnsemblPlants" id="TraesCS6B02G083400.1"/>
    </source>
</evidence>
<evidence type="ECO:0000259" key="1">
    <source>
        <dbReference type="SMART" id="SM00256"/>
    </source>
</evidence>
<dbReference type="Gramene" id="TraesSYM6B03G03390220.1">
    <property type="protein sequence ID" value="TraesSYM6B03G03390220.1"/>
    <property type="gene ID" value="TraesSYM6B03G03390220"/>
</dbReference>
<feature type="domain" description="F-box" evidence="1">
    <location>
        <begin position="21"/>
        <end position="61"/>
    </location>
</feature>
<dbReference type="PaxDb" id="4565-Traes_6BS_6EE5588AC.2"/>
<keyword evidence="3" id="KW-1185">Reference proteome</keyword>
<dbReference type="PANTHER" id="PTHR32133">
    <property type="entry name" value="OS07G0120400 PROTEIN"/>
    <property type="match status" value="1"/>
</dbReference>
<protein>
    <recommendedName>
        <fullName evidence="1">F-box domain-containing protein</fullName>
    </recommendedName>
</protein>
<dbReference type="RefSeq" id="XP_044410957.1">
    <property type="nucleotide sequence ID" value="XM_044555022.1"/>
</dbReference>
<dbReference type="Gramene" id="TraesARI6B03G03405830.1">
    <property type="protein sequence ID" value="TraesARI6B03G03405830.1"/>
    <property type="gene ID" value="TraesARI6B03G03405830"/>
</dbReference>
<evidence type="ECO:0000313" key="3">
    <source>
        <dbReference type="Proteomes" id="UP000019116"/>
    </source>
</evidence>
<dbReference type="SMART" id="SM00256">
    <property type="entry name" value="FBOX"/>
    <property type="match status" value="1"/>
</dbReference>
<reference evidence="2" key="1">
    <citation type="submission" date="2018-08" db="EMBL/GenBank/DDBJ databases">
        <authorList>
            <person name="Rossello M."/>
        </authorList>
    </citation>
    <scope>NUCLEOTIDE SEQUENCE [LARGE SCALE GENOMIC DNA]</scope>
    <source>
        <strain evidence="2">cv. Chinese Spring</strain>
    </source>
</reference>
<dbReference type="Gene3D" id="1.20.1280.50">
    <property type="match status" value="1"/>
</dbReference>
<dbReference type="Gramene" id="TraesMAC6B03G03446740.1">
    <property type="protein sequence ID" value="TraesMAC6B03G03446740.1"/>
    <property type="gene ID" value="TraesMAC6B03G03446740"/>
</dbReference>
<accession>A0A3B6PGF2</accession>
<dbReference type="GeneID" id="123135809"/>